<evidence type="ECO:0000313" key="3">
    <source>
        <dbReference type="Proteomes" id="UP001629113"/>
    </source>
</evidence>
<dbReference type="Gene3D" id="3.50.50.60">
    <property type="entry name" value="FAD/NAD(P)-binding domain"/>
    <property type="match status" value="1"/>
</dbReference>
<sequence>MGSVAVPPSWVIDDEPTCLIGKSEYPQRGTAPFPTKAEEIQAVFSTFLSDFNDIFASRDYVRLSSVFNTESSFWRDHIGLTDSKFTTLSSFEIVPFIKYHGCQIRSFSGDREPAVKSLDLAGTIKTIQSFITFESTVGTGRGVIRLIQDVHDSNQWKIYTIYTALWDLHGFHENASTGANRPMHGKPASIPKSMNWKDYVEEKQQFKDEEPAVLVVGAGHCGLMTAARLGMLGVKTLVIDKQSRVGDSWRKRYHHLTLHDPCWMNAMPYLAYPTNWPMYASKDKLADFMEYYASALELNVWNQTQIIKATWSDEKKRWTVVLESNRMSTPIRSIHYPRHIVQATGLNGLPKMPDVPQILPFGGKIYHSSEFIGAGKDYAGKKIAVVGTGNSGHDIAYDAYLHGANVTMVQRSSTYVISMKSTTQILTAKYNESIPTTDTDIMNCASPVSLLQRMSSEIGEVMYNQDLPLLHSLQAVGFSTVTPPNLPSILTLAQTRASGFHIDIGCSSVIASGGIKVHQGRNISHLTQDSMVFDDGSSLEADEIIYATGYVSGKTWTRQIFGDSVADRIETIWGMDPQGEQRGVFKRSGHPGFWVAAGSFWFARHYSRFLALQIKGIEEGVSEF</sequence>
<dbReference type="InterPro" id="IPR036188">
    <property type="entry name" value="FAD/NAD-bd_sf"/>
</dbReference>
<comment type="caution">
    <text evidence="2">The sequence shown here is derived from an EMBL/GenBank/DDBJ whole genome shotgun (WGS) entry which is preliminary data.</text>
</comment>
<proteinExistence type="predicted"/>
<dbReference type="PANTHER" id="PTHR43539:SF68">
    <property type="entry name" value="FLAVIN-BINDING MONOOXYGENASE-LIKE PROTEIN (AFU_ORTHOLOGUE AFUA_4G09220)"/>
    <property type="match status" value="1"/>
</dbReference>
<keyword evidence="1" id="KW-0560">Oxidoreductase</keyword>
<dbReference type="PRINTS" id="PR00411">
    <property type="entry name" value="PNDRDTASEI"/>
</dbReference>
<reference evidence="2 3" key="1">
    <citation type="submission" date="2024-06" db="EMBL/GenBank/DDBJ databases">
        <title>Complete genome of Phlyctema vagabunda strain 19-DSS-EL-015.</title>
        <authorList>
            <person name="Fiorenzani C."/>
        </authorList>
    </citation>
    <scope>NUCLEOTIDE SEQUENCE [LARGE SCALE GENOMIC DNA]</scope>
    <source>
        <strain evidence="2 3">19-DSS-EL-015</strain>
    </source>
</reference>
<dbReference type="SUPFAM" id="SSF51905">
    <property type="entry name" value="FAD/NAD(P)-binding domain"/>
    <property type="match status" value="2"/>
</dbReference>
<dbReference type="Proteomes" id="UP001629113">
    <property type="component" value="Unassembled WGS sequence"/>
</dbReference>
<keyword evidence="3" id="KW-1185">Reference proteome</keyword>
<organism evidence="2 3">
    <name type="scientific">Phlyctema vagabunda</name>
    <dbReference type="NCBI Taxonomy" id="108571"/>
    <lineage>
        <taxon>Eukaryota</taxon>
        <taxon>Fungi</taxon>
        <taxon>Dikarya</taxon>
        <taxon>Ascomycota</taxon>
        <taxon>Pezizomycotina</taxon>
        <taxon>Leotiomycetes</taxon>
        <taxon>Helotiales</taxon>
        <taxon>Dermateaceae</taxon>
        <taxon>Phlyctema</taxon>
    </lineage>
</organism>
<protein>
    <submittedName>
        <fullName evidence="2">Flavin-binding monooxygenase-like protein</fullName>
    </submittedName>
</protein>
<dbReference type="EMBL" id="JBFCZG010000001">
    <property type="protein sequence ID" value="KAL3428141.1"/>
    <property type="molecule type" value="Genomic_DNA"/>
</dbReference>
<dbReference type="Pfam" id="PF13738">
    <property type="entry name" value="Pyr_redox_3"/>
    <property type="match status" value="1"/>
</dbReference>
<dbReference type="PANTHER" id="PTHR43539">
    <property type="entry name" value="FLAVIN-BINDING MONOOXYGENASE-LIKE PROTEIN (AFU_ORTHOLOGUE AFUA_4G09220)"/>
    <property type="match status" value="1"/>
</dbReference>
<name>A0ABR4PXZ7_9HELO</name>
<evidence type="ECO:0000256" key="1">
    <source>
        <dbReference type="ARBA" id="ARBA00023002"/>
    </source>
</evidence>
<evidence type="ECO:0000313" key="2">
    <source>
        <dbReference type="EMBL" id="KAL3428141.1"/>
    </source>
</evidence>
<dbReference type="InterPro" id="IPR050982">
    <property type="entry name" value="Auxin_biosynth/cation_transpt"/>
</dbReference>
<accession>A0ABR4PXZ7</accession>
<gene>
    <name evidence="2" type="ORF">PVAG01_01650</name>
</gene>